<reference evidence="1 2" key="1">
    <citation type="submission" date="2012-02" db="EMBL/GenBank/DDBJ databases">
        <title>Improved High-Quality Draft Sequence of Rhizobium leguminosarum bv. trifolii WSM2297.</title>
        <authorList>
            <consortium name="US DOE Joint Genome Institute"/>
            <person name="Lucas S."/>
            <person name="Han J."/>
            <person name="Lapidus A."/>
            <person name="Cheng J.-F."/>
            <person name="Goodwin L."/>
            <person name="Pitluck S."/>
            <person name="Peters L."/>
            <person name="Ovchinnikova G."/>
            <person name="Zhang X."/>
            <person name="Detter J.C."/>
            <person name="Han C."/>
            <person name="Tapia R."/>
            <person name="Land M."/>
            <person name="Hauser L."/>
            <person name="Kyrpides N."/>
            <person name="Ivanova N."/>
            <person name="Pagani I."/>
            <person name="Brau L."/>
            <person name="Yates R."/>
            <person name="O'Hara G."/>
            <person name="Rui T."/>
            <person name="Howieson J."/>
            <person name="Reeve W."/>
            <person name="Woyke T."/>
        </authorList>
    </citation>
    <scope>NUCLEOTIDE SEQUENCE [LARGE SCALE GENOMIC DNA]</scope>
    <source>
        <strain evidence="1 2">WSM2297</strain>
    </source>
</reference>
<evidence type="ECO:0000313" key="2">
    <source>
        <dbReference type="Proteomes" id="UP000005732"/>
    </source>
</evidence>
<accession>J0CQR5</accession>
<dbReference type="Proteomes" id="UP000005732">
    <property type="component" value="Unassembled WGS sequence"/>
</dbReference>
<evidence type="ECO:0000313" key="1">
    <source>
        <dbReference type="EMBL" id="EJC82055.1"/>
    </source>
</evidence>
<gene>
    <name evidence="1" type="ORF">Rleg4DRAFT_3757</name>
</gene>
<dbReference type="RefSeq" id="WP_003583501.1">
    <property type="nucleotide sequence ID" value="NZ_JH719395.1"/>
</dbReference>
<sequence length="84" mass="8929">MINDNVGRPGFLAGVRHRASRLADLEQAGSADTLPPFGRRDPTKMMGKVKGQLISTGTCADPAHACPWAGGIPRLVRQLSETGF</sequence>
<dbReference type="HOGENOM" id="CLU_2525231_0_0_5"/>
<protein>
    <submittedName>
        <fullName evidence="1">Uncharacterized protein</fullName>
    </submittedName>
</protein>
<name>J0CQR5_RHILT</name>
<proteinExistence type="predicted"/>
<dbReference type="AlphaFoldDB" id="J0CQR5"/>
<dbReference type="EMBL" id="JH719395">
    <property type="protein sequence ID" value="EJC82055.1"/>
    <property type="molecule type" value="Genomic_DNA"/>
</dbReference>
<organism evidence="1 2">
    <name type="scientific">Rhizobium leguminosarum bv. trifolii WSM2297</name>
    <dbReference type="NCBI Taxonomy" id="754762"/>
    <lineage>
        <taxon>Bacteria</taxon>
        <taxon>Pseudomonadati</taxon>
        <taxon>Pseudomonadota</taxon>
        <taxon>Alphaproteobacteria</taxon>
        <taxon>Hyphomicrobiales</taxon>
        <taxon>Rhizobiaceae</taxon>
        <taxon>Rhizobium/Agrobacterium group</taxon>
        <taxon>Rhizobium</taxon>
    </lineage>
</organism>